<organism evidence="2 3">
    <name type="scientific">Somion occarium</name>
    <dbReference type="NCBI Taxonomy" id="3059160"/>
    <lineage>
        <taxon>Eukaryota</taxon>
        <taxon>Fungi</taxon>
        <taxon>Dikarya</taxon>
        <taxon>Basidiomycota</taxon>
        <taxon>Agaricomycotina</taxon>
        <taxon>Agaricomycetes</taxon>
        <taxon>Polyporales</taxon>
        <taxon>Cerrenaceae</taxon>
        <taxon>Somion</taxon>
    </lineage>
</organism>
<dbReference type="SUPFAM" id="SSF53254">
    <property type="entry name" value="Phosphoglycerate mutase-like"/>
    <property type="match status" value="1"/>
</dbReference>
<evidence type="ECO:0000313" key="3">
    <source>
        <dbReference type="Proteomes" id="UP001497453"/>
    </source>
</evidence>
<evidence type="ECO:0000313" key="2">
    <source>
        <dbReference type="EMBL" id="CAL1713466.1"/>
    </source>
</evidence>
<keyword evidence="3" id="KW-1185">Reference proteome</keyword>
<feature type="transmembrane region" description="Helical" evidence="1">
    <location>
        <begin position="417"/>
        <end position="442"/>
    </location>
</feature>
<keyword evidence="1" id="KW-0472">Membrane</keyword>
<gene>
    <name evidence="2" type="ORF">GFSPODELE1_LOCUS9320</name>
</gene>
<evidence type="ECO:0000256" key="1">
    <source>
        <dbReference type="SAM" id="Phobius"/>
    </source>
</evidence>
<proteinExistence type="predicted"/>
<accession>A0ABP1E073</accession>
<dbReference type="Gene3D" id="3.40.50.1240">
    <property type="entry name" value="Phosphoglycerate mutase-like"/>
    <property type="match status" value="1"/>
</dbReference>
<dbReference type="EMBL" id="OZ037950">
    <property type="protein sequence ID" value="CAL1713466.1"/>
    <property type="molecule type" value="Genomic_DNA"/>
</dbReference>
<evidence type="ECO:0008006" key="4">
    <source>
        <dbReference type="Google" id="ProtNLM"/>
    </source>
</evidence>
<dbReference type="PANTHER" id="PTHR11567">
    <property type="entry name" value="ACID PHOSPHATASE-RELATED"/>
    <property type="match status" value="1"/>
</dbReference>
<dbReference type="PANTHER" id="PTHR11567:SF142">
    <property type="entry name" value="PHOSPHOGLYCERATE MUTASE-LIKE PROTEIN"/>
    <property type="match status" value="1"/>
</dbReference>
<keyword evidence="1" id="KW-0812">Transmembrane</keyword>
<name>A0ABP1E073_9APHY</name>
<dbReference type="InterPro" id="IPR050645">
    <property type="entry name" value="Histidine_acid_phosphatase"/>
</dbReference>
<dbReference type="InterPro" id="IPR029033">
    <property type="entry name" value="His_PPase_superfam"/>
</dbReference>
<reference evidence="3" key="1">
    <citation type="submission" date="2024-04" db="EMBL/GenBank/DDBJ databases">
        <authorList>
            <person name="Shaw F."/>
            <person name="Minotto A."/>
        </authorList>
    </citation>
    <scope>NUCLEOTIDE SEQUENCE [LARGE SCALE GENOMIC DNA]</scope>
</reference>
<protein>
    <recommendedName>
        <fullName evidence="4">Phosphoglycerate mutase-like protein</fullName>
    </recommendedName>
</protein>
<keyword evidence="1" id="KW-1133">Transmembrane helix</keyword>
<dbReference type="Proteomes" id="UP001497453">
    <property type="component" value="Chromosome 7"/>
</dbReference>
<sequence>MSNDTVIGIVLLARHGDREGFYQDPHTYTASATAITPLGTEQEFQLGSLLRSLYLDPSSPTFIQGINNSTSLFNQSQVQVRADAGGEGGVIFDSSVALLQGLWPPTPLSNTTLANGTTVTSPLGGYQYVPIESVEPNQDVSLEGFTSCPALDDKIAAFYNSIEFQEKANESAAFLSQLPPFLDGRPVTLVNMWNIFDFMNVQSIHNATFADRLPPTFLEQAHDLANFHENGIFSDQQFDGIGNIAARTMLPSLLTALNRIANASDPLKLHYSAISYKPFLSFFNMTGVAKLGEVDAGIVNYAAAVIVEVLQPAAGGEPSLRFKFKNGTDDASFFTGILQFPGWNNISVETVPLTTFIEAFEPAAINTTLEWCKICHQTTERGCAAVLNPSLANAVGESVAMPESGHHDTISPVGAGFLGAGLTIAVMLVAFGVLVFLGVLSIGRGRRSGKKLVPMSKCSSGTASVNVLSLAIAKSYSDSSE</sequence>